<dbReference type="Pfam" id="PF07519">
    <property type="entry name" value="Tannase"/>
    <property type="match status" value="2"/>
</dbReference>
<dbReference type="Gene3D" id="3.40.50.1820">
    <property type="entry name" value="alpha/beta hydrolase"/>
    <property type="match status" value="1"/>
</dbReference>
<feature type="chain" id="PRO_5011774097" evidence="8">
    <location>
        <begin position="22"/>
        <end position="417"/>
    </location>
</feature>
<sequence length="417" mass="44803">MGMAALALLLAGAAPPCAALARQGTPTLQILSAAIEDGACVVRAMARPRPRSAIRIELRLPEAARWSGRYYQMGNGGFAGTIPSAVLAEAARRGDVAAATDTGHAGSGFDARWAKERPDLILDYAWRSIGDTPAVARRIIAAYYGRPARRRYFMGCSFGGRQALVAGARWPAEWDGLIVGAPAVRWPATLAAFATIAASLDRPGARFTAADVARWSIAARADPRWLARCRAGPLCLSKPQRHALMTIVQSGYPLVTADAGEWARWILSRNASPPSQRAFAVQARRNLFPTMRQDRLRQTFAIGSLAPFARRGGRVIAYVGDADAVTPPEVGLTELRARSAALGGALRLFVVPGMAHCQGGSAPHAFGQSLAAPSFRDDAVHDIRRALETWVEQGRVPERLIAATPKRNDRFVTLRAE</sequence>
<dbReference type="GO" id="GO:0052689">
    <property type="term" value="F:carboxylic ester hydrolase activity"/>
    <property type="evidence" value="ECO:0007669"/>
    <property type="project" value="UniProtKB-KW"/>
</dbReference>
<reference evidence="9 10" key="1">
    <citation type="submission" date="2016-10" db="EMBL/GenBank/DDBJ databases">
        <authorList>
            <person name="de Groot N.N."/>
        </authorList>
    </citation>
    <scope>NUCLEOTIDE SEQUENCE [LARGE SCALE GENOMIC DNA]</scope>
    <source>
        <strain evidence="9 10">S5-249</strain>
    </source>
</reference>
<keyword evidence="5" id="KW-0378">Hydrolase</keyword>
<evidence type="ECO:0000256" key="4">
    <source>
        <dbReference type="ARBA" id="ARBA00022729"/>
    </source>
</evidence>
<organism evidence="9 10">
    <name type="scientific">Sphingomonas jatrophae</name>
    <dbReference type="NCBI Taxonomy" id="1166337"/>
    <lineage>
        <taxon>Bacteria</taxon>
        <taxon>Pseudomonadati</taxon>
        <taxon>Pseudomonadota</taxon>
        <taxon>Alphaproteobacteria</taxon>
        <taxon>Sphingomonadales</taxon>
        <taxon>Sphingomonadaceae</taxon>
        <taxon>Sphingomonas</taxon>
    </lineage>
</organism>
<evidence type="ECO:0000256" key="2">
    <source>
        <dbReference type="ARBA" id="ARBA00022487"/>
    </source>
</evidence>
<dbReference type="InterPro" id="IPR011118">
    <property type="entry name" value="Tannase/feruloyl_esterase"/>
</dbReference>
<evidence type="ECO:0000256" key="3">
    <source>
        <dbReference type="ARBA" id="ARBA00022723"/>
    </source>
</evidence>
<accession>A0A1I6K828</accession>
<dbReference type="InterPro" id="IPR029058">
    <property type="entry name" value="AB_hydrolase_fold"/>
</dbReference>
<dbReference type="OrthoDB" id="7197884at2"/>
<dbReference type="Proteomes" id="UP000198824">
    <property type="component" value="Unassembled WGS sequence"/>
</dbReference>
<dbReference type="PANTHER" id="PTHR33938:SF15">
    <property type="entry name" value="FERULOYL ESTERASE B-RELATED"/>
    <property type="match status" value="1"/>
</dbReference>
<gene>
    <name evidence="9" type="ORF">SAMN05192580_1429</name>
</gene>
<dbReference type="STRING" id="1166337.SAMN05192580_1429"/>
<keyword evidence="3" id="KW-0479">Metal-binding</keyword>
<dbReference type="PANTHER" id="PTHR33938">
    <property type="entry name" value="FERULOYL ESTERASE B-RELATED"/>
    <property type="match status" value="1"/>
</dbReference>
<dbReference type="GO" id="GO:0046872">
    <property type="term" value="F:metal ion binding"/>
    <property type="evidence" value="ECO:0007669"/>
    <property type="project" value="UniProtKB-KW"/>
</dbReference>
<keyword evidence="4 8" id="KW-0732">Signal</keyword>
<proteinExistence type="inferred from homology"/>
<keyword evidence="10" id="KW-1185">Reference proteome</keyword>
<evidence type="ECO:0000256" key="1">
    <source>
        <dbReference type="ARBA" id="ARBA00006249"/>
    </source>
</evidence>
<keyword evidence="2" id="KW-0719">Serine esterase</keyword>
<evidence type="ECO:0000313" key="9">
    <source>
        <dbReference type="EMBL" id="SFR87367.1"/>
    </source>
</evidence>
<dbReference type="EMBL" id="FOZG01000001">
    <property type="protein sequence ID" value="SFR87367.1"/>
    <property type="molecule type" value="Genomic_DNA"/>
</dbReference>
<evidence type="ECO:0000256" key="6">
    <source>
        <dbReference type="ARBA" id="ARBA00022837"/>
    </source>
</evidence>
<keyword evidence="7" id="KW-1015">Disulfide bond</keyword>
<evidence type="ECO:0000256" key="5">
    <source>
        <dbReference type="ARBA" id="ARBA00022801"/>
    </source>
</evidence>
<feature type="signal peptide" evidence="8">
    <location>
        <begin position="1"/>
        <end position="21"/>
    </location>
</feature>
<evidence type="ECO:0000256" key="8">
    <source>
        <dbReference type="SAM" id="SignalP"/>
    </source>
</evidence>
<evidence type="ECO:0000313" key="10">
    <source>
        <dbReference type="Proteomes" id="UP000198824"/>
    </source>
</evidence>
<name>A0A1I6K828_9SPHN</name>
<keyword evidence="6" id="KW-0106">Calcium</keyword>
<evidence type="ECO:0000256" key="7">
    <source>
        <dbReference type="ARBA" id="ARBA00023157"/>
    </source>
</evidence>
<dbReference type="AlphaFoldDB" id="A0A1I6K828"/>
<dbReference type="SUPFAM" id="SSF53474">
    <property type="entry name" value="alpha/beta-Hydrolases"/>
    <property type="match status" value="1"/>
</dbReference>
<comment type="similarity">
    <text evidence="1">Belongs to the tannase family.</text>
</comment>
<protein>
    <submittedName>
        <fullName evidence="9">Feruloyl esterase</fullName>
    </submittedName>
</protein>